<evidence type="ECO:0000256" key="5">
    <source>
        <dbReference type="ARBA" id="ARBA00008324"/>
    </source>
</evidence>
<evidence type="ECO:0000256" key="19">
    <source>
        <dbReference type="SAM" id="MobiDB-lite"/>
    </source>
</evidence>
<comment type="caution">
    <text evidence="20">The sequence shown here is derived from an EMBL/GenBank/DDBJ whole genome shotgun (WGS) entry which is preliminary data.</text>
</comment>
<keyword evidence="11" id="KW-0206">Cytoskeleton</keyword>
<evidence type="ECO:0000256" key="15">
    <source>
        <dbReference type="ARBA" id="ARBA00064709"/>
    </source>
</evidence>
<dbReference type="GO" id="GO:0047617">
    <property type="term" value="F:fatty acyl-CoA hydrolase activity"/>
    <property type="evidence" value="ECO:0007669"/>
    <property type="project" value="InterPro"/>
</dbReference>
<name>A0A2P6QJM9_ROSCH</name>
<evidence type="ECO:0000256" key="9">
    <source>
        <dbReference type="ARBA" id="ARBA00023098"/>
    </source>
</evidence>
<comment type="catalytic activity">
    <reaction evidence="13">
        <text>a fatty acyl-CoA + H2O = a fatty acid + CoA + H(+)</text>
        <dbReference type="Rhea" id="RHEA:16781"/>
        <dbReference type="ChEBI" id="CHEBI:15377"/>
        <dbReference type="ChEBI" id="CHEBI:15378"/>
        <dbReference type="ChEBI" id="CHEBI:28868"/>
        <dbReference type="ChEBI" id="CHEBI:57287"/>
        <dbReference type="ChEBI" id="CHEBI:77636"/>
    </reaction>
    <physiologicalReaction direction="left-to-right" evidence="13">
        <dbReference type="Rhea" id="RHEA:16782"/>
    </physiologicalReaction>
</comment>
<evidence type="ECO:0000256" key="3">
    <source>
        <dbReference type="ARBA" id="ARBA00004186"/>
    </source>
</evidence>
<dbReference type="GO" id="GO:0005819">
    <property type="term" value="C:spindle"/>
    <property type="evidence" value="ECO:0007669"/>
    <property type="project" value="UniProtKB-SubCell"/>
</dbReference>
<evidence type="ECO:0000256" key="12">
    <source>
        <dbReference type="ARBA" id="ARBA00023242"/>
    </source>
</evidence>
<evidence type="ECO:0000256" key="10">
    <source>
        <dbReference type="ARBA" id="ARBA00023128"/>
    </source>
</evidence>
<dbReference type="FunFam" id="3.10.129.10:FF:000021">
    <property type="entry name" value="Acyl-coenzyme A thioesterase 13"/>
    <property type="match status" value="1"/>
</dbReference>
<evidence type="ECO:0000256" key="18">
    <source>
        <dbReference type="ARBA" id="ARBA00083956"/>
    </source>
</evidence>
<keyword evidence="12" id="KW-0539">Nucleus</keyword>
<feature type="region of interest" description="Disordered" evidence="19">
    <location>
        <begin position="1"/>
        <end position="25"/>
    </location>
</feature>
<evidence type="ECO:0000256" key="2">
    <source>
        <dbReference type="ARBA" id="ARBA00004173"/>
    </source>
</evidence>
<keyword evidence="9" id="KW-0443">Lipid metabolism</keyword>
<evidence type="ECO:0000256" key="6">
    <source>
        <dbReference type="ARBA" id="ARBA00022490"/>
    </source>
</evidence>
<dbReference type="AlphaFoldDB" id="A0A2P6QJM9"/>
<evidence type="ECO:0000313" key="21">
    <source>
        <dbReference type="Proteomes" id="UP000238479"/>
    </source>
</evidence>
<evidence type="ECO:0000256" key="14">
    <source>
        <dbReference type="ARBA" id="ARBA00058205"/>
    </source>
</evidence>
<keyword evidence="21" id="KW-1185">Reference proteome</keyword>
<dbReference type="InterPro" id="IPR039298">
    <property type="entry name" value="ACOT13"/>
</dbReference>
<evidence type="ECO:0000256" key="16">
    <source>
        <dbReference type="ARBA" id="ARBA00067273"/>
    </source>
</evidence>
<proteinExistence type="inferred from homology"/>
<keyword evidence="10" id="KW-0496">Mitochondrion</keyword>
<dbReference type="CDD" id="cd03443">
    <property type="entry name" value="PaaI_thioesterase"/>
    <property type="match status" value="1"/>
</dbReference>
<keyword evidence="7 20" id="KW-0378">Hydrolase</keyword>
<dbReference type="GO" id="GO:0006629">
    <property type="term" value="P:lipid metabolic process"/>
    <property type="evidence" value="ECO:0007669"/>
    <property type="project" value="UniProtKB-KW"/>
</dbReference>
<dbReference type="EMBL" id="PDCK01000043">
    <property type="protein sequence ID" value="PRQ34382.1"/>
    <property type="molecule type" value="Genomic_DNA"/>
</dbReference>
<comment type="similarity">
    <text evidence="5">Belongs to the thioesterase PaaI family.</text>
</comment>
<dbReference type="STRING" id="74649.A0A2P6QJM9"/>
<protein>
    <recommendedName>
        <fullName evidence="16">Acyl-coenzyme A thioesterase 13</fullName>
    </recommendedName>
    <alternativeName>
        <fullName evidence="17">Hotdog-fold thioesterase superfamily member 2</fullName>
    </alternativeName>
    <alternativeName>
        <fullName evidence="18">Thioesterase superfamily member 2</fullName>
    </alternativeName>
</protein>
<dbReference type="Gene3D" id="3.10.129.10">
    <property type="entry name" value="Hotdog Thioesterase"/>
    <property type="match status" value="1"/>
</dbReference>
<gene>
    <name evidence="20" type="ORF">RchiOBHm_Chr5g0068371</name>
</gene>
<evidence type="ECO:0000313" key="20">
    <source>
        <dbReference type="EMBL" id="PRQ34382.1"/>
    </source>
</evidence>
<evidence type="ECO:0000256" key="8">
    <source>
        <dbReference type="ARBA" id="ARBA00022990"/>
    </source>
</evidence>
<evidence type="ECO:0000256" key="13">
    <source>
        <dbReference type="ARBA" id="ARBA00052976"/>
    </source>
</evidence>
<comment type="function">
    <text evidence="14">Catalyzes the hydrolysis of acyl-CoAs into free fatty acids and coenzyme A (CoASH), regulating their respective intracellular levels. Has acyl-CoA thioesterase activity towards medium (C12) and long-chain (C18) fatty acyl-CoA substrates. Can also hydrolyze 3-hydroxyphenylacetyl-CoA and 3,4-dihydroxyphenylacetyl-CoA (in vitro). May play a role in controlling adaptive thermogenesis.</text>
</comment>
<organism evidence="20 21">
    <name type="scientific">Rosa chinensis</name>
    <name type="common">China rose</name>
    <dbReference type="NCBI Taxonomy" id="74649"/>
    <lineage>
        <taxon>Eukaryota</taxon>
        <taxon>Viridiplantae</taxon>
        <taxon>Streptophyta</taxon>
        <taxon>Embryophyta</taxon>
        <taxon>Tracheophyta</taxon>
        <taxon>Spermatophyta</taxon>
        <taxon>Magnoliopsida</taxon>
        <taxon>eudicotyledons</taxon>
        <taxon>Gunneridae</taxon>
        <taxon>Pentapetalae</taxon>
        <taxon>rosids</taxon>
        <taxon>fabids</taxon>
        <taxon>Rosales</taxon>
        <taxon>Rosaceae</taxon>
        <taxon>Rosoideae</taxon>
        <taxon>Rosoideae incertae sedis</taxon>
        <taxon>Rosa</taxon>
    </lineage>
</organism>
<reference evidence="20 21" key="1">
    <citation type="journal article" date="2018" name="Nat. Genet.">
        <title>The Rosa genome provides new insights in the design of modern roses.</title>
        <authorList>
            <person name="Bendahmane M."/>
        </authorList>
    </citation>
    <scope>NUCLEOTIDE SEQUENCE [LARGE SCALE GENOMIC DNA]</scope>
    <source>
        <strain evidence="21">cv. Old Blush</strain>
    </source>
</reference>
<evidence type="ECO:0000256" key="7">
    <source>
        <dbReference type="ARBA" id="ARBA00022801"/>
    </source>
</evidence>
<dbReference type="InterPro" id="IPR029069">
    <property type="entry name" value="HotDog_dom_sf"/>
</dbReference>
<accession>A0A2P6QJM9</accession>
<dbReference type="PANTHER" id="PTHR21660:SF8">
    <property type="entry name" value="OS02G0521700 PROTEIN"/>
    <property type="match status" value="1"/>
</dbReference>
<evidence type="ECO:0000256" key="1">
    <source>
        <dbReference type="ARBA" id="ARBA00004123"/>
    </source>
</evidence>
<sequence length="168" mass="18355">MDPNMETRVNASLQQLPTTQQESTEAVSRLDIEAQRLADESSLYDYFAATGIRVDRVEPGLVVSSFKVPPRLTDRAGNFANGAIANLVDIVAHSPIYVVGQPANVSVDISISYLSTAKVHDELEITSKRLGQRGRYTGILVCLRNKATGEIIAEGRHSMFLSKVVPKL</sequence>
<dbReference type="GO" id="GO:0005829">
    <property type="term" value="C:cytosol"/>
    <property type="evidence" value="ECO:0007669"/>
    <property type="project" value="UniProtKB-SubCell"/>
</dbReference>
<evidence type="ECO:0000256" key="11">
    <source>
        <dbReference type="ARBA" id="ARBA00023212"/>
    </source>
</evidence>
<comment type="subunit">
    <text evidence="15">Homotetramer. Interacts with PCTP.</text>
</comment>
<keyword evidence="8" id="KW-0007">Acetylation</keyword>
<evidence type="ECO:0000256" key="17">
    <source>
        <dbReference type="ARBA" id="ARBA00081533"/>
    </source>
</evidence>
<evidence type="ECO:0000256" key="4">
    <source>
        <dbReference type="ARBA" id="ARBA00004514"/>
    </source>
</evidence>
<dbReference type="GO" id="GO:0005739">
    <property type="term" value="C:mitochondrion"/>
    <property type="evidence" value="ECO:0007669"/>
    <property type="project" value="UniProtKB-SubCell"/>
</dbReference>
<keyword evidence="6" id="KW-0963">Cytoplasm</keyword>
<dbReference type="OrthoDB" id="46529at2759"/>
<dbReference type="Proteomes" id="UP000238479">
    <property type="component" value="Chromosome 5"/>
</dbReference>
<feature type="compositionally biased region" description="Polar residues" evidence="19">
    <location>
        <begin position="7"/>
        <end position="25"/>
    </location>
</feature>
<dbReference type="Gramene" id="PRQ34382">
    <property type="protein sequence ID" value="PRQ34382"/>
    <property type="gene ID" value="RchiOBHm_Chr5g0068371"/>
</dbReference>
<dbReference type="OMA" id="VDMSISH"/>
<dbReference type="PANTHER" id="PTHR21660">
    <property type="entry name" value="THIOESTERASE SUPERFAMILY MEMBER-RELATED"/>
    <property type="match status" value="1"/>
</dbReference>
<dbReference type="SUPFAM" id="SSF54637">
    <property type="entry name" value="Thioesterase/thiol ester dehydrase-isomerase"/>
    <property type="match status" value="1"/>
</dbReference>
<dbReference type="GO" id="GO:0005634">
    <property type="term" value="C:nucleus"/>
    <property type="evidence" value="ECO:0007669"/>
    <property type="project" value="UniProtKB-SubCell"/>
</dbReference>
<comment type="subcellular location">
    <subcellularLocation>
        <location evidence="3">Cytoplasm</location>
        <location evidence="3">Cytoskeleton</location>
        <location evidence="3">Spindle</location>
    </subcellularLocation>
    <subcellularLocation>
        <location evidence="4">Cytoplasm</location>
        <location evidence="4">Cytosol</location>
    </subcellularLocation>
    <subcellularLocation>
        <location evidence="2">Mitochondrion</location>
    </subcellularLocation>
    <subcellularLocation>
        <location evidence="1">Nucleus</location>
    </subcellularLocation>
</comment>